<keyword evidence="4" id="KW-1185">Reference proteome</keyword>
<dbReference type="SUPFAM" id="SSF52047">
    <property type="entry name" value="RNI-like"/>
    <property type="match status" value="1"/>
</dbReference>
<reference evidence="4" key="1">
    <citation type="submission" date="2024-04" db="EMBL/GenBank/DDBJ databases">
        <title>Salinicola lusitanus LLJ914,a marine bacterium isolated from the Okinawa Trough.</title>
        <authorList>
            <person name="Li J."/>
        </authorList>
    </citation>
    <scope>NUCLEOTIDE SEQUENCE [LARGE SCALE GENOMIC DNA]</scope>
</reference>
<dbReference type="Gene3D" id="3.30.70.1820">
    <property type="entry name" value="L1 transposable element, RRM domain"/>
    <property type="match status" value="1"/>
</dbReference>
<keyword evidence="2" id="KW-0677">Repeat</keyword>
<evidence type="ECO:0000256" key="1">
    <source>
        <dbReference type="ARBA" id="ARBA00022614"/>
    </source>
</evidence>
<dbReference type="AlphaFoldDB" id="A0AAW0Q0F0"/>
<keyword evidence="1" id="KW-0433">Leucine-rich repeat</keyword>
<name>A0AAW0Q0F0_9GOBI</name>
<dbReference type="Gene3D" id="3.80.10.10">
    <property type="entry name" value="Ribonuclease Inhibitor"/>
    <property type="match status" value="1"/>
</dbReference>
<proteinExistence type="predicted"/>
<dbReference type="PANTHER" id="PTHR24106">
    <property type="entry name" value="NACHT, LRR AND CARD DOMAINS-CONTAINING"/>
    <property type="match status" value="1"/>
</dbReference>
<organism evidence="3 4">
    <name type="scientific">Mugilogobius chulae</name>
    <name type="common">yellowstripe goby</name>
    <dbReference type="NCBI Taxonomy" id="88201"/>
    <lineage>
        <taxon>Eukaryota</taxon>
        <taxon>Metazoa</taxon>
        <taxon>Chordata</taxon>
        <taxon>Craniata</taxon>
        <taxon>Vertebrata</taxon>
        <taxon>Euteleostomi</taxon>
        <taxon>Actinopterygii</taxon>
        <taxon>Neopterygii</taxon>
        <taxon>Teleostei</taxon>
        <taxon>Neoteleostei</taxon>
        <taxon>Acanthomorphata</taxon>
        <taxon>Gobiaria</taxon>
        <taxon>Gobiiformes</taxon>
        <taxon>Gobioidei</taxon>
        <taxon>Gobiidae</taxon>
        <taxon>Gobionellinae</taxon>
        <taxon>Mugilogobius</taxon>
    </lineage>
</organism>
<dbReference type="SMART" id="SM00368">
    <property type="entry name" value="LRR_RI"/>
    <property type="match status" value="3"/>
</dbReference>
<evidence type="ECO:0000256" key="2">
    <source>
        <dbReference type="ARBA" id="ARBA00022737"/>
    </source>
</evidence>
<dbReference type="Proteomes" id="UP001460270">
    <property type="component" value="Unassembled WGS sequence"/>
</dbReference>
<protein>
    <submittedName>
        <fullName evidence="3">Uncharacterized protein</fullName>
    </submittedName>
</protein>
<dbReference type="InterPro" id="IPR001611">
    <property type="entry name" value="Leu-rich_rpt"/>
</dbReference>
<dbReference type="InterPro" id="IPR051261">
    <property type="entry name" value="NLR"/>
</dbReference>
<dbReference type="InterPro" id="IPR032675">
    <property type="entry name" value="LRR_dom_sf"/>
</dbReference>
<accession>A0AAW0Q0F0</accession>
<gene>
    <name evidence="3" type="ORF">WMY93_000276</name>
</gene>
<comment type="caution">
    <text evidence="3">The sequence shown here is derived from an EMBL/GenBank/DDBJ whole genome shotgun (WGS) entry which is preliminary data.</text>
</comment>
<evidence type="ECO:0000313" key="4">
    <source>
        <dbReference type="Proteomes" id="UP001460270"/>
    </source>
</evidence>
<dbReference type="EMBL" id="JBBPFD010000001">
    <property type="protein sequence ID" value="KAK7944548.1"/>
    <property type="molecule type" value="Genomic_DNA"/>
</dbReference>
<dbReference type="Pfam" id="PF13516">
    <property type="entry name" value="LRR_6"/>
    <property type="match status" value="2"/>
</dbReference>
<sequence>MSATLLNVATDMATIKEITKELKDSLETVHTLVGEAERCISNLKDDNELSKTKMDTVEKKVEWLWSQAEDLENQSRRNNVRIVSLKEGLEEPGKMPQYVEKILAGTLGLTVSEFEIERAHRAPVLRIARVKKEFDWEGRRISIFEDVTKELAGKRKAFNPFKKCLRELQVKLDGCNLSEMSYSSLVSALKSNPSHLKHLDLSSNSVSDSGVSHLCSFLQSPDCRLETLRLDDCDLSEMSCSSLASALKSNPSHLTELDLSNNRCLIQECLICVVFCRVQTVDWRLSDCVAVICQR</sequence>
<evidence type="ECO:0000313" key="3">
    <source>
        <dbReference type="EMBL" id="KAK7944548.1"/>
    </source>
</evidence>